<dbReference type="PANTHER" id="PTHR48207">
    <property type="entry name" value="SUCCINATE--HYDROXYMETHYLGLUTARATE COA-TRANSFERASE"/>
    <property type="match status" value="1"/>
</dbReference>
<evidence type="ECO:0000313" key="3">
    <source>
        <dbReference type="Proteomes" id="UP000826651"/>
    </source>
</evidence>
<evidence type="ECO:0000256" key="1">
    <source>
        <dbReference type="ARBA" id="ARBA00022679"/>
    </source>
</evidence>
<dbReference type="InterPro" id="IPR044855">
    <property type="entry name" value="CoA-Trfase_III_dom3_sf"/>
</dbReference>
<dbReference type="Pfam" id="PF02515">
    <property type="entry name" value="CoA_transf_3"/>
    <property type="match status" value="1"/>
</dbReference>
<keyword evidence="1 2" id="KW-0808">Transferase</keyword>
<accession>A0ABS7S7C9</accession>
<dbReference type="InterPro" id="IPR003673">
    <property type="entry name" value="CoA-Trfase_fam_III"/>
</dbReference>
<dbReference type="Gene3D" id="3.40.50.10540">
    <property type="entry name" value="Crotonobetainyl-coa:carnitine coa-transferase, domain 1"/>
    <property type="match status" value="1"/>
</dbReference>
<keyword evidence="3" id="KW-1185">Reference proteome</keyword>
<comment type="caution">
    <text evidence="2">The sequence shown here is derived from an EMBL/GenBank/DDBJ whole genome shotgun (WGS) entry which is preliminary data.</text>
</comment>
<organism evidence="2 3">
    <name type="scientific">Occultella gossypii</name>
    <dbReference type="NCBI Taxonomy" id="2800820"/>
    <lineage>
        <taxon>Bacteria</taxon>
        <taxon>Bacillati</taxon>
        <taxon>Actinomycetota</taxon>
        <taxon>Actinomycetes</taxon>
        <taxon>Micrococcales</taxon>
        <taxon>Ruaniaceae</taxon>
        <taxon>Occultella</taxon>
    </lineage>
</organism>
<dbReference type="RefSeq" id="WP_223403540.1">
    <property type="nucleotide sequence ID" value="NZ_JAGSHT010000005.1"/>
</dbReference>
<name>A0ABS7S7C9_9MICO</name>
<proteinExistence type="predicted"/>
<dbReference type="GO" id="GO:0016740">
    <property type="term" value="F:transferase activity"/>
    <property type="evidence" value="ECO:0007669"/>
    <property type="project" value="UniProtKB-KW"/>
</dbReference>
<evidence type="ECO:0000313" key="2">
    <source>
        <dbReference type="EMBL" id="MBZ2195519.1"/>
    </source>
</evidence>
<dbReference type="InterPro" id="IPR023606">
    <property type="entry name" value="CoA-Trfase_III_dom_1_sf"/>
</dbReference>
<dbReference type="Proteomes" id="UP000826651">
    <property type="component" value="Unassembled WGS sequence"/>
</dbReference>
<dbReference type="PANTHER" id="PTHR48207:SF4">
    <property type="entry name" value="BLL6097 PROTEIN"/>
    <property type="match status" value="1"/>
</dbReference>
<dbReference type="InterPro" id="IPR050483">
    <property type="entry name" value="CoA-transferase_III_domain"/>
</dbReference>
<protein>
    <submittedName>
        <fullName evidence="2">CoA transferase</fullName>
    </submittedName>
</protein>
<dbReference type="SUPFAM" id="SSF89796">
    <property type="entry name" value="CoA-transferase family III (CaiB/BaiF)"/>
    <property type="match status" value="1"/>
</dbReference>
<gene>
    <name evidence="2" type="ORF">KCQ71_05100</name>
</gene>
<dbReference type="Gene3D" id="3.30.1540.10">
    <property type="entry name" value="formyl-coa transferase, domain 3"/>
    <property type="match status" value="1"/>
</dbReference>
<sequence length="406" mass="42919">MTNILPLEGIRVLDFAHMMQGPWAAEMLADLGADVIKVEAVDGGERGRQSGTTFLNGHSSQFLAMNRNKRSVAVNLKDPDGLRVALRLIESADVLVQNFRPGVMDRLGLGWDRVHDLNPRLVYCSASGYGPHAADQRMPGQDLLAQARTGALWLTGTRDADPTPAGPFVADVHAATMLALGAASALVERVRTGTGRLIEVDLVGAMLHQTTQEVVTAINSGTAPVRPTVPGSASIEAPYGVHATRDGFVAISLTTMEALAEGLGRPGLLADFPDKQAATERREELNARVSALVATMDSAPCLDALSAAGVWCAPVNDYPAMMADPMVAWPERRVQVDHPEAGRLDLVGNPIRVDGAQLPARRPAPLLGEHTGELIAELGLTDELDALLAKGAIGAGAEQLAERVTS</sequence>
<reference evidence="2 3" key="1">
    <citation type="submission" date="2021-04" db="EMBL/GenBank/DDBJ databases">
        <title>Ruania sp. nov., isolated from sandy soil of mangrove forest.</title>
        <authorList>
            <person name="Ge X."/>
            <person name="Huang R."/>
            <person name="Liu W."/>
        </authorList>
    </citation>
    <scope>NUCLEOTIDE SEQUENCE [LARGE SCALE GENOMIC DNA]</scope>
    <source>
        <strain evidence="2 3">N2-46</strain>
    </source>
</reference>
<dbReference type="EMBL" id="JAGSHT010000005">
    <property type="protein sequence ID" value="MBZ2195519.1"/>
    <property type="molecule type" value="Genomic_DNA"/>
</dbReference>